<sequence>MIGAVTYIDLDRRFHVYKFDLIHKFGCPKNVCSRLNYVRTMIERLFPQSDSARPGSLSSADARIRVPKRAIPSYRISANSPH</sequence>
<dbReference type="Gene3D" id="3.30.1120.30">
    <property type="entry name" value="POLO box domain"/>
    <property type="match status" value="1"/>
</dbReference>
<name>A0A3P7H7K8_TOXCA</name>
<dbReference type="InterPro" id="IPR036947">
    <property type="entry name" value="POLO_box_dom_sf"/>
</dbReference>
<evidence type="ECO:0000313" key="1">
    <source>
        <dbReference type="EMBL" id="VDM49729.1"/>
    </source>
</evidence>
<accession>A0A3P7H7K8</accession>
<protein>
    <submittedName>
        <fullName evidence="1">Uncharacterized protein</fullName>
    </submittedName>
</protein>
<proteinExistence type="predicted"/>
<gene>
    <name evidence="1" type="ORF">TCNE_LOCUS18408</name>
</gene>
<dbReference type="AlphaFoldDB" id="A0A3P7H7K8"/>
<dbReference type="EMBL" id="UYWY01025496">
    <property type="protein sequence ID" value="VDM49729.1"/>
    <property type="molecule type" value="Genomic_DNA"/>
</dbReference>
<reference evidence="1" key="1">
    <citation type="submission" date="2018-11" db="EMBL/GenBank/DDBJ databases">
        <authorList>
            <consortium name="Pathogen Informatics"/>
        </authorList>
    </citation>
    <scope>NUCLEOTIDE SEQUENCE [LARGE SCALE GENOMIC DNA]</scope>
</reference>
<organism evidence="1">
    <name type="scientific">Toxocara canis</name>
    <name type="common">Canine roundworm</name>
    <dbReference type="NCBI Taxonomy" id="6265"/>
    <lineage>
        <taxon>Eukaryota</taxon>
        <taxon>Metazoa</taxon>
        <taxon>Ecdysozoa</taxon>
        <taxon>Nematoda</taxon>
        <taxon>Chromadorea</taxon>
        <taxon>Rhabditida</taxon>
        <taxon>Spirurina</taxon>
        <taxon>Ascaridomorpha</taxon>
        <taxon>Ascaridoidea</taxon>
        <taxon>Toxocaridae</taxon>
        <taxon>Toxocara</taxon>
    </lineage>
</organism>
<dbReference type="SUPFAM" id="SSF82615">
    <property type="entry name" value="Polo-box domain"/>
    <property type="match status" value="1"/>
</dbReference>